<dbReference type="PIRSF" id="PIRSF000103">
    <property type="entry name" value="HIBADH"/>
    <property type="match status" value="1"/>
</dbReference>
<keyword evidence="1" id="KW-0560">Oxidoreductase</keyword>
<dbReference type="Pfam" id="PF03446">
    <property type="entry name" value="NAD_binding_2"/>
    <property type="match status" value="1"/>
</dbReference>
<dbReference type="STRING" id="665126.ABB55_20005"/>
<dbReference type="PANTHER" id="PTHR43060:SF15">
    <property type="entry name" value="3-HYDROXYISOBUTYRATE DEHYDROGENASE-LIKE 1, MITOCHONDRIAL-RELATED"/>
    <property type="match status" value="1"/>
</dbReference>
<name>A0A0P6W4P5_9HYPH</name>
<feature type="domain" description="6-phosphogluconate dehydrogenase NADP-binding" evidence="4">
    <location>
        <begin position="6"/>
        <end position="165"/>
    </location>
</feature>
<dbReference type="InterPro" id="IPR008927">
    <property type="entry name" value="6-PGluconate_DH-like_C_sf"/>
</dbReference>
<dbReference type="GO" id="GO:0050661">
    <property type="term" value="F:NADP binding"/>
    <property type="evidence" value="ECO:0007669"/>
    <property type="project" value="InterPro"/>
</dbReference>
<dbReference type="PANTHER" id="PTHR43060">
    <property type="entry name" value="3-HYDROXYISOBUTYRATE DEHYDROGENASE-LIKE 1, MITOCHONDRIAL-RELATED"/>
    <property type="match status" value="1"/>
</dbReference>
<dbReference type="OrthoDB" id="9812907at2"/>
<dbReference type="Gene3D" id="1.10.1040.10">
    <property type="entry name" value="N-(1-d-carboxylethyl)-l-norvaline Dehydrogenase, domain 2"/>
    <property type="match status" value="1"/>
</dbReference>
<dbReference type="SUPFAM" id="SSF51735">
    <property type="entry name" value="NAD(P)-binding Rossmann-fold domains"/>
    <property type="match status" value="1"/>
</dbReference>
<keyword evidence="2" id="KW-0520">NAD</keyword>
<evidence type="ECO:0000313" key="6">
    <source>
        <dbReference type="EMBL" id="KPL54218.1"/>
    </source>
</evidence>
<accession>A0A0P6W4P5</accession>
<evidence type="ECO:0000259" key="4">
    <source>
        <dbReference type="Pfam" id="PF03446"/>
    </source>
</evidence>
<evidence type="ECO:0000256" key="3">
    <source>
        <dbReference type="PIRSR" id="PIRSR000103-1"/>
    </source>
</evidence>
<feature type="domain" description="3-hydroxyisobutyrate dehydrogenase-like NAD-binding" evidence="5">
    <location>
        <begin position="168"/>
        <end position="281"/>
    </location>
</feature>
<evidence type="ECO:0000313" key="7">
    <source>
        <dbReference type="Proteomes" id="UP000048984"/>
    </source>
</evidence>
<dbReference type="InterPro" id="IPR015815">
    <property type="entry name" value="HIBADH-related"/>
</dbReference>
<evidence type="ECO:0000259" key="5">
    <source>
        <dbReference type="Pfam" id="PF14833"/>
    </source>
</evidence>
<dbReference type="SUPFAM" id="SSF48179">
    <property type="entry name" value="6-phosphogluconate dehydrogenase C-terminal domain-like"/>
    <property type="match status" value="1"/>
</dbReference>
<gene>
    <name evidence="6" type="ORF">ABB55_20005</name>
</gene>
<protein>
    <submittedName>
        <fullName evidence="6">3-hydroxyisobutyrate dehydrogenase</fullName>
    </submittedName>
</protein>
<proteinExistence type="predicted"/>
<dbReference type="Pfam" id="PF14833">
    <property type="entry name" value="NAD_binding_11"/>
    <property type="match status" value="1"/>
</dbReference>
<feature type="active site" evidence="3">
    <location>
        <position position="174"/>
    </location>
</feature>
<organism evidence="6 7">
    <name type="scientific">Prosthecodimorpha hirschii</name>
    <dbReference type="NCBI Taxonomy" id="665126"/>
    <lineage>
        <taxon>Bacteria</taxon>
        <taxon>Pseudomonadati</taxon>
        <taxon>Pseudomonadota</taxon>
        <taxon>Alphaproteobacteria</taxon>
        <taxon>Hyphomicrobiales</taxon>
        <taxon>Ancalomicrobiaceae</taxon>
        <taxon>Prosthecodimorpha</taxon>
    </lineage>
</organism>
<dbReference type="GO" id="GO:0016491">
    <property type="term" value="F:oxidoreductase activity"/>
    <property type="evidence" value="ECO:0007669"/>
    <property type="project" value="UniProtKB-KW"/>
</dbReference>
<dbReference type="AlphaFoldDB" id="A0A0P6W4P5"/>
<dbReference type="InterPro" id="IPR029154">
    <property type="entry name" value="HIBADH-like_NADP-bd"/>
</dbReference>
<dbReference type="EMBL" id="LJYW01000001">
    <property type="protein sequence ID" value="KPL54218.1"/>
    <property type="molecule type" value="Genomic_DNA"/>
</dbReference>
<dbReference type="InterPro" id="IPR036291">
    <property type="entry name" value="NAD(P)-bd_dom_sf"/>
</dbReference>
<dbReference type="InterPro" id="IPR006115">
    <property type="entry name" value="6PGDH_NADP-bd"/>
</dbReference>
<reference evidence="6 7" key="1">
    <citation type="submission" date="2015-09" db="EMBL/GenBank/DDBJ databases">
        <authorList>
            <person name="Jackson K.R."/>
            <person name="Lunt B.L."/>
            <person name="Fisher J.N.B."/>
            <person name="Gardner A.V."/>
            <person name="Bailey M.E."/>
            <person name="Deus L.M."/>
            <person name="Earl A.S."/>
            <person name="Gibby P.D."/>
            <person name="Hartmann K.A."/>
            <person name="Liu J.E."/>
            <person name="Manci A.M."/>
            <person name="Nielsen D.A."/>
            <person name="Solomon M.B."/>
            <person name="Breakwell D.P."/>
            <person name="Burnett S.H."/>
            <person name="Grose J.H."/>
        </authorList>
    </citation>
    <scope>NUCLEOTIDE SEQUENCE [LARGE SCALE GENOMIC DNA]</scope>
    <source>
        <strain evidence="6 7">16</strain>
    </source>
</reference>
<dbReference type="RefSeq" id="WP_054360386.1">
    <property type="nucleotide sequence ID" value="NZ_JAPCYQ010000001.1"/>
</dbReference>
<dbReference type="InterPro" id="IPR013328">
    <property type="entry name" value="6PGD_dom2"/>
</dbReference>
<keyword evidence="7" id="KW-1185">Reference proteome</keyword>
<comment type="caution">
    <text evidence="6">The sequence shown here is derived from an EMBL/GenBank/DDBJ whole genome shotgun (WGS) entry which is preliminary data.</text>
</comment>
<reference evidence="6 7" key="2">
    <citation type="submission" date="2015-10" db="EMBL/GenBank/DDBJ databases">
        <title>Draft Genome Sequence of Prosthecomicrobium hirschii ATCC 27832.</title>
        <authorList>
            <person name="Daniel J."/>
            <person name="Givan S.A."/>
            <person name="Brun Y.V."/>
            <person name="Brown P.J."/>
        </authorList>
    </citation>
    <scope>NUCLEOTIDE SEQUENCE [LARGE SCALE GENOMIC DNA]</scope>
    <source>
        <strain evidence="6 7">16</strain>
    </source>
</reference>
<dbReference type="Proteomes" id="UP000048984">
    <property type="component" value="Unassembled WGS sequence"/>
</dbReference>
<dbReference type="GO" id="GO:0051287">
    <property type="term" value="F:NAD binding"/>
    <property type="evidence" value="ECO:0007669"/>
    <property type="project" value="InterPro"/>
</dbReference>
<dbReference type="Gene3D" id="3.40.50.720">
    <property type="entry name" value="NAD(P)-binding Rossmann-like Domain"/>
    <property type="match status" value="1"/>
</dbReference>
<evidence type="ECO:0000256" key="1">
    <source>
        <dbReference type="ARBA" id="ARBA00023002"/>
    </source>
</evidence>
<sequence length="298" mass="31454">MAKPVIGFVGVGLMGHGMAKNIVEKGYALRIVGNRNRTPVEDLVGRGAVEAATPRDLAAACDIVLLCVTDSATVEKIVRGPDGLTAGARPGLIVVDCSTADPNSTLALEAELGRMGITFCDAPLSRTPKDAWEGTLDVMVGADDATFETIEPVLATFAGRIVRVGAVGNGHKIKLLNNFVAMTYAAVYSEAFTLAKKIGIEPQALDSVLRGGRMDCGFYQTFTKYLLDRDVNAHRFTIRNAHKDLRYVSGLATASGVANWIGAAARNYYATAEATGHGDDNVPQLSDVIAGLNGTRLG</sequence>
<evidence type="ECO:0000256" key="2">
    <source>
        <dbReference type="ARBA" id="ARBA00023027"/>
    </source>
</evidence>